<organism evidence="4">
    <name type="scientific">Aureoumbra lagunensis</name>
    <dbReference type="NCBI Taxonomy" id="44058"/>
    <lineage>
        <taxon>Eukaryota</taxon>
        <taxon>Sar</taxon>
        <taxon>Stramenopiles</taxon>
        <taxon>Ochrophyta</taxon>
        <taxon>Pelagophyceae</taxon>
        <taxon>Pelagomonadales</taxon>
        <taxon>Aureoumbra</taxon>
    </lineage>
</organism>
<dbReference type="InterPro" id="IPR006011">
    <property type="entry name" value="Syntaxin_N"/>
</dbReference>
<dbReference type="GO" id="GO:0005484">
    <property type="term" value="F:SNAP receptor activity"/>
    <property type="evidence" value="ECO:0007669"/>
    <property type="project" value="TreeGrafter"/>
</dbReference>
<feature type="region of interest" description="Disordered" evidence="2">
    <location>
        <begin position="1"/>
        <end position="46"/>
    </location>
</feature>
<dbReference type="Gene3D" id="1.20.5.110">
    <property type="match status" value="1"/>
</dbReference>
<accession>A0A7S3JXJ1</accession>
<dbReference type="GO" id="GO:0012505">
    <property type="term" value="C:endomembrane system"/>
    <property type="evidence" value="ECO:0007669"/>
    <property type="project" value="TreeGrafter"/>
</dbReference>
<feature type="compositionally biased region" description="Low complexity" evidence="2">
    <location>
        <begin position="25"/>
        <end position="37"/>
    </location>
</feature>
<dbReference type="EMBL" id="HBIJ01013397">
    <property type="protein sequence ID" value="CAE0368316.1"/>
    <property type="molecule type" value="Transcribed_RNA"/>
</dbReference>
<dbReference type="GO" id="GO:0000149">
    <property type="term" value="F:SNARE binding"/>
    <property type="evidence" value="ECO:0007669"/>
    <property type="project" value="TreeGrafter"/>
</dbReference>
<dbReference type="InterPro" id="IPR010989">
    <property type="entry name" value="SNARE"/>
</dbReference>
<dbReference type="PANTHER" id="PTHR19957">
    <property type="entry name" value="SYNTAXIN"/>
    <property type="match status" value="1"/>
</dbReference>
<reference evidence="4" key="1">
    <citation type="submission" date="2021-01" db="EMBL/GenBank/DDBJ databases">
        <authorList>
            <person name="Corre E."/>
            <person name="Pelletier E."/>
            <person name="Niang G."/>
            <person name="Scheremetjew M."/>
            <person name="Finn R."/>
            <person name="Kale V."/>
            <person name="Holt S."/>
            <person name="Cochrane G."/>
            <person name="Meng A."/>
            <person name="Brown T."/>
            <person name="Cohen L."/>
        </authorList>
    </citation>
    <scope>NUCLEOTIDE SEQUENCE</scope>
    <source>
        <strain evidence="4">CCMP1510</strain>
    </source>
</reference>
<dbReference type="GO" id="GO:0031201">
    <property type="term" value="C:SNARE complex"/>
    <property type="evidence" value="ECO:0007669"/>
    <property type="project" value="TreeGrafter"/>
</dbReference>
<dbReference type="CDD" id="cd15840">
    <property type="entry name" value="SNARE_Qa"/>
    <property type="match status" value="1"/>
</dbReference>
<sequence length="314" mass="34576">MSFSDVGRRSGNTTVVSGGGPVGYNQNVRTQQQTVRRAAPHSTIENREAPTVVETLNQISDWLRQFQQNLLILDRLGDTVGTDPDPGDEFLRQVAAQQDVVSELASTVRRALNDLPRRIEALPRIEQGRPKAAMAKLRKDFERVGSDLRRVLDKIKNARRLALTNARAEKGGSLSGQASTASSQQMNGSNLYSRSANAAVGAPHRVGRAQFGPSDAPGDLDVVIGNQRVQLQVAMQEEAINDAILREREEEIREINQSVHKVNEIFRDLALIVDKQQTEVDQIGDLVEKSHNHAEKGLDQVQKAAKLQPTCLIS</sequence>
<feature type="region of interest" description="Disordered" evidence="2">
    <location>
        <begin position="168"/>
        <end position="188"/>
    </location>
</feature>
<dbReference type="GO" id="GO:0048278">
    <property type="term" value="P:vesicle docking"/>
    <property type="evidence" value="ECO:0007669"/>
    <property type="project" value="TreeGrafter"/>
</dbReference>
<proteinExistence type="inferred from homology"/>
<dbReference type="InterPro" id="IPR045242">
    <property type="entry name" value="Syntaxin"/>
</dbReference>
<comment type="similarity">
    <text evidence="1">Belongs to the syntaxin family.</text>
</comment>
<dbReference type="GO" id="GO:0006886">
    <property type="term" value="P:intracellular protein transport"/>
    <property type="evidence" value="ECO:0007669"/>
    <property type="project" value="TreeGrafter"/>
</dbReference>
<evidence type="ECO:0000256" key="2">
    <source>
        <dbReference type="SAM" id="MobiDB-lite"/>
    </source>
</evidence>
<dbReference type="AlphaFoldDB" id="A0A7S3JXJ1"/>
<feature type="compositionally biased region" description="Polar residues" evidence="2">
    <location>
        <begin position="175"/>
        <end position="188"/>
    </location>
</feature>
<evidence type="ECO:0000313" key="4">
    <source>
        <dbReference type="EMBL" id="CAE0368316.1"/>
    </source>
</evidence>
<dbReference type="InterPro" id="IPR000727">
    <property type="entry name" value="T_SNARE_dom"/>
</dbReference>
<dbReference type="Pfam" id="PF14523">
    <property type="entry name" value="Syntaxin_2"/>
    <property type="match status" value="1"/>
</dbReference>
<dbReference type="GO" id="GO:0006906">
    <property type="term" value="P:vesicle fusion"/>
    <property type="evidence" value="ECO:0007669"/>
    <property type="project" value="TreeGrafter"/>
</dbReference>
<gene>
    <name evidence="4" type="ORF">ALAG00032_LOCUS9079</name>
</gene>
<dbReference type="Gene3D" id="1.20.58.70">
    <property type="match status" value="1"/>
</dbReference>
<dbReference type="SUPFAM" id="SSF47661">
    <property type="entry name" value="t-snare proteins"/>
    <property type="match status" value="1"/>
</dbReference>
<feature type="domain" description="T-SNARE coiled-coil homology" evidence="3">
    <location>
        <begin position="242"/>
        <end position="304"/>
    </location>
</feature>
<evidence type="ECO:0000259" key="3">
    <source>
        <dbReference type="PROSITE" id="PS50192"/>
    </source>
</evidence>
<dbReference type="PROSITE" id="PS50192">
    <property type="entry name" value="T_SNARE"/>
    <property type="match status" value="1"/>
</dbReference>
<dbReference type="SMART" id="SM00397">
    <property type="entry name" value="t_SNARE"/>
    <property type="match status" value="1"/>
</dbReference>
<evidence type="ECO:0000256" key="1">
    <source>
        <dbReference type="ARBA" id="ARBA00009063"/>
    </source>
</evidence>
<name>A0A7S3JXJ1_9STRA</name>
<protein>
    <recommendedName>
        <fullName evidence="3">t-SNARE coiled-coil homology domain-containing protein</fullName>
    </recommendedName>
</protein>